<evidence type="ECO:0000313" key="2">
    <source>
        <dbReference type="EMBL" id="CAJ1956443.1"/>
    </source>
</evidence>
<evidence type="ECO:0000313" key="3">
    <source>
        <dbReference type="Proteomes" id="UP001295423"/>
    </source>
</evidence>
<dbReference type="EMBL" id="CAKOGP040001914">
    <property type="protein sequence ID" value="CAJ1956443.1"/>
    <property type="molecule type" value="Genomic_DNA"/>
</dbReference>
<name>A0AAD2FY63_9STRA</name>
<evidence type="ECO:0000256" key="1">
    <source>
        <dbReference type="SAM" id="MobiDB-lite"/>
    </source>
</evidence>
<feature type="region of interest" description="Disordered" evidence="1">
    <location>
        <begin position="36"/>
        <end position="56"/>
    </location>
</feature>
<feature type="compositionally biased region" description="Basic and acidic residues" evidence="1">
    <location>
        <begin position="78"/>
        <end position="89"/>
    </location>
</feature>
<keyword evidence="3" id="KW-1185">Reference proteome</keyword>
<feature type="region of interest" description="Disordered" evidence="1">
    <location>
        <begin position="78"/>
        <end position="97"/>
    </location>
</feature>
<feature type="region of interest" description="Disordered" evidence="1">
    <location>
        <begin position="1"/>
        <end position="22"/>
    </location>
</feature>
<proteinExistence type="predicted"/>
<comment type="caution">
    <text evidence="2">The sequence shown here is derived from an EMBL/GenBank/DDBJ whole genome shotgun (WGS) entry which is preliminary data.</text>
</comment>
<dbReference type="Proteomes" id="UP001295423">
    <property type="component" value="Unassembled WGS sequence"/>
</dbReference>
<accession>A0AAD2FY63</accession>
<sequence>MPNNETTFACHSPERMQESHDEDSLISFLALSFQSSPRPAPRMPSFVLPTSTSTPPYQSQLEILTAAVEITRESSREIEDHFQLTDKKAPLSHGPKQ</sequence>
<reference evidence="2" key="1">
    <citation type="submission" date="2023-08" db="EMBL/GenBank/DDBJ databases">
        <authorList>
            <person name="Audoor S."/>
            <person name="Bilcke G."/>
        </authorList>
    </citation>
    <scope>NUCLEOTIDE SEQUENCE</scope>
</reference>
<organism evidence="2 3">
    <name type="scientific">Cylindrotheca closterium</name>
    <dbReference type="NCBI Taxonomy" id="2856"/>
    <lineage>
        <taxon>Eukaryota</taxon>
        <taxon>Sar</taxon>
        <taxon>Stramenopiles</taxon>
        <taxon>Ochrophyta</taxon>
        <taxon>Bacillariophyta</taxon>
        <taxon>Bacillariophyceae</taxon>
        <taxon>Bacillariophycidae</taxon>
        <taxon>Bacillariales</taxon>
        <taxon>Bacillariaceae</taxon>
        <taxon>Cylindrotheca</taxon>
    </lineage>
</organism>
<dbReference type="AlphaFoldDB" id="A0AAD2FY63"/>
<feature type="compositionally biased region" description="Basic and acidic residues" evidence="1">
    <location>
        <begin position="12"/>
        <end position="22"/>
    </location>
</feature>
<gene>
    <name evidence="2" type="ORF">CYCCA115_LOCUS16236</name>
</gene>
<protein>
    <submittedName>
        <fullName evidence="2">Uncharacterized protein</fullName>
    </submittedName>
</protein>